<sequence length="204" mass="22241">MDLSCSGVILAGGRSSRFNGINKAFVDLHGGPVIEPVAALLGQMFSRVLIITHDPLAYLPWDAGLVTDLFSARSSLTGIHAGLFYSPTPYIFAVACDTPFIRRAVVELVLSELEPGVDAVMPQTPAGLEPLCAAYASQSLAVVESHLRQEKFKIRRVFENLRVKVIPAEKVMEADPELDTFFNINTPADLETARSRLEKQKKGS</sequence>
<evidence type="ECO:0000256" key="7">
    <source>
        <dbReference type="ARBA" id="ARBA00023150"/>
    </source>
</evidence>
<reference evidence="10 11" key="1">
    <citation type="submission" date="2020-07" db="EMBL/GenBank/DDBJ databases">
        <title>Genomic Encyclopedia of Type Strains, Phase IV (KMG-IV): sequencing the most valuable type-strain genomes for metagenomic binning, comparative biology and taxonomic classification.</title>
        <authorList>
            <person name="Goeker M."/>
        </authorList>
    </citation>
    <scope>NUCLEOTIDE SEQUENCE [LARGE SCALE GENOMIC DNA]</scope>
    <source>
        <strain evidence="10 11">DSM 17721</strain>
    </source>
</reference>
<dbReference type="GO" id="GO:0006777">
    <property type="term" value="P:Mo-molybdopterin cofactor biosynthetic process"/>
    <property type="evidence" value="ECO:0007669"/>
    <property type="project" value="UniProtKB-KW"/>
</dbReference>
<evidence type="ECO:0000256" key="5">
    <source>
        <dbReference type="ARBA" id="ARBA00022842"/>
    </source>
</evidence>
<keyword evidence="1 8" id="KW-0963">Cytoplasm</keyword>
<dbReference type="SUPFAM" id="SSF53448">
    <property type="entry name" value="Nucleotide-diphospho-sugar transferases"/>
    <property type="match status" value="1"/>
</dbReference>
<evidence type="ECO:0000313" key="10">
    <source>
        <dbReference type="EMBL" id="MBA2879737.1"/>
    </source>
</evidence>
<comment type="subcellular location">
    <subcellularLocation>
        <location evidence="8">Cytoplasm</location>
    </subcellularLocation>
</comment>
<comment type="domain">
    <text evidence="8">The N-terminal domain determines nucleotide recognition and specific binding, while the C-terminal domain determines the specific binding to the target protein.</text>
</comment>
<accession>A0A7W0HJ21</accession>
<dbReference type="GO" id="GO:0046872">
    <property type="term" value="F:metal ion binding"/>
    <property type="evidence" value="ECO:0007669"/>
    <property type="project" value="UniProtKB-KW"/>
</dbReference>
<dbReference type="EC" id="2.7.7.77" evidence="8"/>
<keyword evidence="3 8" id="KW-0479">Metal-binding</keyword>
<evidence type="ECO:0000256" key="2">
    <source>
        <dbReference type="ARBA" id="ARBA00022679"/>
    </source>
</evidence>
<gene>
    <name evidence="8" type="primary">mobA</name>
    <name evidence="10" type="ORF">HNR65_000044</name>
</gene>
<protein>
    <recommendedName>
        <fullName evidence="8">Probable molybdenum cofactor guanylyltransferase</fullName>
        <shortName evidence="8">MoCo guanylyltransferase</shortName>
        <ecNumber evidence="8">2.7.7.77</ecNumber>
    </recommendedName>
    <alternativeName>
        <fullName evidence="8">GTP:molybdopterin guanylyltransferase</fullName>
    </alternativeName>
    <alternativeName>
        <fullName evidence="8">Mo-MPT guanylyltransferase</fullName>
    </alternativeName>
    <alternativeName>
        <fullName evidence="8">Molybdopterin guanylyltransferase</fullName>
    </alternativeName>
    <alternativeName>
        <fullName evidence="8">Molybdopterin-guanine dinucleotide synthase</fullName>
        <shortName evidence="8">MGD synthase</shortName>
    </alternativeName>
</protein>
<dbReference type="InterPro" id="IPR029044">
    <property type="entry name" value="Nucleotide-diphossugar_trans"/>
</dbReference>
<keyword evidence="11" id="KW-1185">Reference proteome</keyword>
<dbReference type="GO" id="GO:0005737">
    <property type="term" value="C:cytoplasm"/>
    <property type="evidence" value="ECO:0007669"/>
    <property type="project" value="UniProtKB-SubCell"/>
</dbReference>
<feature type="binding site" evidence="8">
    <location>
        <position position="97"/>
    </location>
    <ligand>
        <name>Mg(2+)</name>
        <dbReference type="ChEBI" id="CHEBI:18420"/>
    </ligand>
</feature>
<dbReference type="Pfam" id="PF12804">
    <property type="entry name" value="NTP_transf_3"/>
    <property type="match status" value="1"/>
</dbReference>
<comment type="catalytic activity">
    <reaction evidence="8">
        <text>Mo-molybdopterin + GTP + H(+) = Mo-molybdopterin guanine dinucleotide + diphosphate</text>
        <dbReference type="Rhea" id="RHEA:34243"/>
        <dbReference type="ChEBI" id="CHEBI:15378"/>
        <dbReference type="ChEBI" id="CHEBI:33019"/>
        <dbReference type="ChEBI" id="CHEBI:37565"/>
        <dbReference type="ChEBI" id="CHEBI:71302"/>
        <dbReference type="ChEBI" id="CHEBI:71310"/>
        <dbReference type="EC" id="2.7.7.77"/>
    </reaction>
</comment>
<dbReference type="EMBL" id="JACDUS010000001">
    <property type="protein sequence ID" value="MBA2879737.1"/>
    <property type="molecule type" value="Genomic_DNA"/>
</dbReference>
<proteinExistence type="inferred from homology"/>
<dbReference type="RefSeq" id="WP_181549440.1">
    <property type="nucleotide sequence ID" value="NZ_JACDUS010000001.1"/>
</dbReference>
<evidence type="ECO:0000256" key="6">
    <source>
        <dbReference type="ARBA" id="ARBA00023134"/>
    </source>
</evidence>
<keyword evidence="2 8" id="KW-0808">Transferase</keyword>
<evidence type="ECO:0000259" key="9">
    <source>
        <dbReference type="Pfam" id="PF12804"/>
    </source>
</evidence>
<feature type="binding site" evidence="8">
    <location>
        <position position="97"/>
    </location>
    <ligand>
        <name>GTP</name>
        <dbReference type="ChEBI" id="CHEBI:37565"/>
    </ligand>
</feature>
<keyword evidence="7 8" id="KW-0501">Molybdenum cofactor biosynthesis</keyword>
<name>A0A7W0HJ21_9BACT</name>
<evidence type="ECO:0000256" key="8">
    <source>
        <dbReference type="HAMAP-Rule" id="MF_00316"/>
    </source>
</evidence>
<dbReference type="InterPro" id="IPR013482">
    <property type="entry name" value="Molybde_CF_guanTrfase"/>
</dbReference>
<keyword evidence="4 8" id="KW-0547">Nucleotide-binding</keyword>
<dbReference type="CDD" id="cd02503">
    <property type="entry name" value="MobA"/>
    <property type="match status" value="1"/>
</dbReference>
<dbReference type="Proteomes" id="UP000525298">
    <property type="component" value="Unassembled WGS sequence"/>
</dbReference>
<dbReference type="GO" id="GO:0061603">
    <property type="term" value="F:molybdenum cofactor guanylyltransferase activity"/>
    <property type="evidence" value="ECO:0007669"/>
    <property type="project" value="UniProtKB-EC"/>
</dbReference>
<feature type="binding site" evidence="8">
    <location>
        <position position="68"/>
    </location>
    <ligand>
        <name>GTP</name>
        <dbReference type="ChEBI" id="CHEBI:37565"/>
    </ligand>
</feature>
<dbReference type="Gene3D" id="3.90.550.10">
    <property type="entry name" value="Spore Coat Polysaccharide Biosynthesis Protein SpsA, Chain A"/>
    <property type="match status" value="1"/>
</dbReference>
<evidence type="ECO:0000256" key="1">
    <source>
        <dbReference type="ARBA" id="ARBA00022490"/>
    </source>
</evidence>
<comment type="function">
    <text evidence="8">Transfers a GMP moiety from GTP to Mo-molybdopterin (Mo-MPT) cofactor (Moco or molybdenum cofactor) to form Mo-molybdopterin guanine dinucleotide (Mo-MGD) cofactor.</text>
</comment>
<dbReference type="HAMAP" id="MF_00316">
    <property type="entry name" value="MobA"/>
    <property type="match status" value="1"/>
</dbReference>
<evidence type="ECO:0000313" key="11">
    <source>
        <dbReference type="Proteomes" id="UP000525298"/>
    </source>
</evidence>
<dbReference type="GO" id="GO:0005525">
    <property type="term" value="F:GTP binding"/>
    <property type="evidence" value="ECO:0007669"/>
    <property type="project" value="UniProtKB-UniRule"/>
</dbReference>
<dbReference type="AlphaFoldDB" id="A0A7W0HJ21"/>
<comment type="caution">
    <text evidence="8">Lacks conserved residue(s) required for the propagation of feature annotation.</text>
</comment>
<dbReference type="PANTHER" id="PTHR19136">
    <property type="entry name" value="MOLYBDENUM COFACTOR GUANYLYLTRANSFERASE"/>
    <property type="match status" value="1"/>
</dbReference>
<evidence type="ECO:0000256" key="3">
    <source>
        <dbReference type="ARBA" id="ARBA00022723"/>
    </source>
</evidence>
<dbReference type="PANTHER" id="PTHR19136:SF81">
    <property type="entry name" value="MOLYBDENUM COFACTOR GUANYLYLTRANSFERASE"/>
    <property type="match status" value="1"/>
</dbReference>
<evidence type="ECO:0000256" key="4">
    <source>
        <dbReference type="ARBA" id="ARBA00022741"/>
    </source>
</evidence>
<feature type="binding site" evidence="8">
    <location>
        <begin position="10"/>
        <end position="12"/>
    </location>
    <ligand>
        <name>GTP</name>
        <dbReference type="ChEBI" id="CHEBI:37565"/>
    </ligand>
</feature>
<comment type="caution">
    <text evidence="10">The sequence shown here is derived from an EMBL/GenBank/DDBJ whole genome shotgun (WGS) entry which is preliminary data.</text>
</comment>
<organism evidence="10 11">
    <name type="scientific">Desulfosalsimonas propionicica</name>
    <dbReference type="NCBI Taxonomy" id="332175"/>
    <lineage>
        <taxon>Bacteria</taxon>
        <taxon>Pseudomonadati</taxon>
        <taxon>Thermodesulfobacteriota</taxon>
        <taxon>Desulfobacteria</taxon>
        <taxon>Desulfobacterales</taxon>
        <taxon>Desulfosalsimonadaceae</taxon>
        <taxon>Desulfosalsimonas</taxon>
    </lineage>
</organism>
<keyword evidence="5 8" id="KW-0460">Magnesium</keyword>
<comment type="similarity">
    <text evidence="8">Belongs to the MobA family.</text>
</comment>
<feature type="domain" description="MobA-like NTP transferase" evidence="9">
    <location>
        <begin position="7"/>
        <end position="161"/>
    </location>
</feature>
<keyword evidence="6 8" id="KW-0342">GTP-binding</keyword>
<feature type="binding site" evidence="8">
    <location>
        <position position="23"/>
    </location>
    <ligand>
        <name>GTP</name>
        <dbReference type="ChEBI" id="CHEBI:37565"/>
    </ligand>
</feature>
<comment type="cofactor">
    <cofactor evidence="8">
        <name>Mg(2+)</name>
        <dbReference type="ChEBI" id="CHEBI:18420"/>
    </cofactor>
</comment>
<dbReference type="InterPro" id="IPR025877">
    <property type="entry name" value="MobA-like_NTP_Trfase"/>
</dbReference>